<evidence type="ECO:0000313" key="6">
    <source>
        <dbReference type="EMBL" id="CAA6812288.1"/>
    </source>
</evidence>
<dbReference type="InterPro" id="IPR002123">
    <property type="entry name" value="Plipid/glycerol_acylTrfase"/>
</dbReference>
<dbReference type="GO" id="GO:0022857">
    <property type="term" value="F:transmembrane transporter activity"/>
    <property type="evidence" value="ECO:0007669"/>
    <property type="project" value="InterPro"/>
</dbReference>
<dbReference type="EC" id="6.2.1.20" evidence="6"/>
<dbReference type="Pfam" id="PF07690">
    <property type="entry name" value="MFS_1"/>
    <property type="match status" value="1"/>
</dbReference>
<dbReference type="SUPFAM" id="SSF103473">
    <property type="entry name" value="MFS general substrate transporter"/>
    <property type="match status" value="1"/>
</dbReference>
<feature type="transmembrane region" description="Helical" evidence="4">
    <location>
        <begin position="45"/>
        <end position="66"/>
    </location>
</feature>
<dbReference type="InterPro" id="IPR036259">
    <property type="entry name" value="MFS_trans_sf"/>
</dbReference>
<organism evidence="6">
    <name type="scientific">uncultured Thiotrichaceae bacterium</name>
    <dbReference type="NCBI Taxonomy" id="298394"/>
    <lineage>
        <taxon>Bacteria</taxon>
        <taxon>Pseudomonadati</taxon>
        <taxon>Pseudomonadota</taxon>
        <taxon>Gammaproteobacteria</taxon>
        <taxon>Thiotrichales</taxon>
        <taxon>Thiotrichaceae</taxon>
        <taxon>environmental samples</taxon>
    </lineage>
</organism>
<gene>
    <name evidence="6" type="ORF">HELGO_WM38767</name>
</gene>
<evidence type="ECO:0000256" key="3">
    <source>
        <dbReference type="ARBA" id="ARBA00023136"/>
    </source>
</evidence>
<dbReference type="CDD" id="cd07989">
    <property type="entry name" value="LPLAT_AGPAT-like"/>
    <property type="match status" value="1"/>
</dbReference>
<dbReference type="Gene3D" id="3.30.300.30">
    <property type="match status" value="1"/>
</dbReference>
<feature type="transmembrane region" description="Helical" evidence="4">
    <location>
        <begin position="275"/>
        <end position="293"/>
    </location>
</feature>
<feature type="transmembrane region" description="Helical" evidence="4">
    <location>
        <begin position="237"/>
        <end position="263"/>
    </location>
</feature>
<feature type="transmembrane region" description="Helical" evidence="4">
    <location>
        <begin position="141"/>
        <end position="161"/>
    </location>
</feature>
<dbReference type="InterPro" id="IPR020845">
    <property type="entry name" value="AMP-binding_CS"/>
</dbReference>
<dbReference type="PANTHER" id="PTHR43767:SF1">
    <property type="entry name" value="NONRIBOSOMAL PEPTIDE SYNTHASE PES1 (EUROFUNG)-RELATED"/>
    <property type="match status" value="1"/>
</dbReference>
<protein>
    <submittedName>
        <fullName evidence="6">2-acylglycerophosphoethanolamine acyltransferase / acyl-acyl carrier protein synthetase (EC)</fullName>
        <ecNumber evidence="6">6.2.1.20</ecNumber>
    </submittedName>
</protein>
<keyword evidence="6" id="KW-0012">Acyltransferase</keyword>
<dbReference type="Gene3D" id="1.20.1250.20">
    <property type="entry name" value="MFS general substrate transporter like domains"/>
    <property type="match status" value="1"/>
</dbReference>
<dbReference type="InterPro" id="IPR042099">
    <property type="entry name" value="ANL_N_sf"/>
</dbReference>
<dbReference type="NCBIfam" id="NF006386">
    <property type="entry name" value="PRK08633.1"/>
    <property type="match status" value="1"/>
</dbReference>
<keyword evidence="2 4" id="KW-1133">Transmembrane helix</keyword>
<sequence>MLQILRIQGFIAFITVVFLNAFVDLGHKIIIQNTVFKIYDGEQQIILTAIVNALILLPFIMMFTPAGYFADKYPKHQIMRFSAWGATILTLLITLSYYQGWFWFGFGMTFLLAMQSAFYGPAKLGYIRELLGESALPQGNALAQSTVMISILLSTFFFSVLFESLLKDFTITDESGVLQQIAPLGWLLVGFTLLELWLAYRIPKAGDTNPAMQFEWDDYLRGKTAKENLSRVWNNKLIWLTIMGVSVFWAISQVVLATYPAFAKAHLGITSTAELQGIMAFAGIGIMIGSLLAGQISKNHIETGLIPIGAIGVAVTIALMGWFDSRLMQALNFFGLGVMGGLFLVPLNALMQYHAPKDHLGRVLASLNLVNNVAMLSFLGLTIVMALLGFDSIYMFVLLTFVALVGAAYTIYQLPQSLLRFIISRLFHARYRLKVQGFENLPTEGGMLLLGNHISYIDWALVQMASPRSLKFVVEKGYYERWYLNSVLKMMGILQIRADDKDSAMQQVKALLQEGEAVCLFPEGAISRTGQLSAFSSDYEAAIAGTDAVIVPFYLHGLWGSRFSRSSGFLRQSRQSGFKRDVVVSFGEVLSADTPAHQLKQRVFDLSFSSWEAYLASIDPVPVNWIRVASRHGFRLAAADVEGEPLSNNRFITAVLRFAALIKQHSPEQNVGLLLPTSVGSNIANMAVLSLGKTVVNLNYTASADALQSAVEQAEIKRIYTSRLFVKRLKERGIDIKDIFADTPLMPLIYLEDLKKEISQLQLVSTLLMVVVLPGRLLQLLFIKSIKMESTAAILFSSGSEGAPKGVRLSHRNLAANSRQVADTLNTLENDVIMGTLPAFHAFGLLAGVLLPLSEGIPVVSHPDPTDAVTIAKGVARYEATVLFGTATFLRLYARNKKVHPLMFQSLRYVVAGAERLPPDVRQLFMDRFGKAILEGYGTTETSPVAAVNVPDKLEPDAWQVQPGTRLGTVGLPVPGTSFHIVDPNTLEELTVGEDGLILIGGSQVMQGYLNAPEKTAAVIVELDGKRWYKSGDKGHVDKDGFLTIVDRYSRFAKLGGEMVSLSAVEQRIREIMADPELDLVAVNLPDAKKGERVVILLAGENDPKQVRRQLIEGGMNPLMIPAAVYTVEEVPKLGSGKTDFAGARKVAEAC</sequence>
<dbReference type="InterPro" id="IPR000873">
    <property type="entry name" value="AMP-dep_synth/lig_dom"/>
</dbReference>
<dbReference type="Pfam" id="PF01553">
    <property type="entry name" value="Acyltransferase"/>
    <property type="match status" value="1"/>
</dbReference>
<dbReference type="Pfam" id="PF00501">
    <property type="entry name" value="AMP-binding"/>
    <property type="match status" value="1"/>
</dbReference>
<dbReference type="SUPFAM" id="SSF69593">
    <property type="entry name" value="Glycerol-3-phosphate (1)-acyltransferase"/>
    <property type="match status" value="1"/>
</dbReference>
<dbReference type="AlphaFoldDB" id="A0A6S6SPI1"/>
<feature type="transmembrane region" description="Helical" evidence="4">
    <location>
        <begin position="181"/>
        <end position="200"/>
    </location>
</feature>
<dbReference type="EMBL" id="CACVAV010000197">
    <property type="protein sequence ID" value="CAA6812288.1"/>
    <property type="molecule type" value="Genomic_DNA"/>
</dbReference>
<feature type="transmembrane region" description="Helical" evidence="4">
    <location>
        <begin position="363"/>
        <end position="387"/>
    </location>
</feature>
<dbReference type="CDD" id="cd06173">
    <property type="entry name" value="MFS_MefA_like"/>
    <property type="match status" value="1"/>
</dbReference>
<dbReference type="SMART" id="SM00563">
    <property type="entry name" value="PlsC"/>
    <property type="match status" value="1"/>
</dbReference>
<dbReference type="SUPFAM" id="SSF56801">
    <property type="entry name" value="Acetyl-CoA synthetase-like"/>
    <property type="match status" value="1"/>
</dbReference>
<evidence type="ECO:0000256" key="1">
    <source>
        <dbReference type="ARBA" id="ARBA00022692"/>
    </source>
</evidence>
<dbReference type="InterPro" id="IPR011701">
    <property type="entry name" value="MFS"/>
</dbReference>
<feature type="transmembrane region" description="Helical" evidence="4">
    <location>
        <begin position="329"/>
        <end position="351"/>
    </location>
</feature>
<keyword evidence="6" id="KW-0808">Transferase</keyword>
<dbReference type="PROSITE" id="PS00455">
    <property type="entry name" value="AMP_BINDING"/>
    <property type="match status" value="1"/>
</dbReference>
<reference evidence="6" key="1">
    <citation type="submission" date="2020-01" db="EMBL/GenBank/DDBJ databases">
        <authorList>
            <person name="Meier V. D."/>
            <person name="Meier V D."/>
        </authorList>
    </citation>
    <scope>NUCLEOTIDE SEQUENCE</scope>
    <source>
        <strain evidence="6">HLG_WM_MAG_08</strain>
    </source>
</reference>
<feature type="transmembrane region" description="Helical" evidence="4">
    <location>
        <begin position="78"/>
        <end position="95"/>
    </location>
</feature>
<dbReference type="InterPro" id="IPR045851">
    <property type="entry name" value="AMP-bd_C_sf"/>
</dbReference>
<dbReference type="PANTHER" id="PTHR43767">
    <property type="entry name" value="LONG-CHAIN-FATTY-ACID--COA LIGASE"/>
    <property type="match status" value="1"/>
</dbReference>
<feature type="transmembrane region" description="Helical" evidence="4">
    <location>
        <begin position="393"/>
        <end position="412"/>
    </location>
</feature>
<dbReference type="GO" id="GO:0016746">
    <property type="term" value="F:acyltransferase activity"/>
    <property type="evidence" value="ECO:0007669"/>
    <property type="project" value="UniProtKB-KW"/>
</dbReference>
<proteinExistence type="predicted"/>
<accession>A0A6S6SPI1</accession>
<dbReference type="GO" id="GO:0008922">
    <property type="term" value="F:long-chain fatty acid [acyl-carrier-protein] ligase activity"/>
    <property type="evidence" value="ECO:0007669"/>
    <property type="project" value="UniProtKB-EC"/>
</dbReference>
<keyword evidence="3 4" id="KW-0472">Membrane</keyword>
<keyword evidence="6" id="KW-0436">Ligase</keyword>
<evidence type="ECO:0000256" key="4">
    <source>
        <dbReference type="SAM" id="Phobius"/>
    </source>
</evidence>
<name>A0A6S6SPI1_9GAMM</name>
<evidence type="ECO:0000259" key="5">
    <source>
        <dbReference type="SMART" id="SM00563"/>
    </source>
</evidence>
<feature type="transmembrane region" description="Helical" evidence="4">
    <location>
        <begin position="7"/>
        <end position="25"/>
    </location>
</feature>
<dbReference type="InterPro" id="IPR050237">
    <property type="entry name" value="ATP-dep_AMP-bd_enzyme"/>
</dbReference>
<feature type="domain" description="Phospholipid/glycerol acyltransferase" evidence="5">
    <location>
        <begin position="447"/>
        <end position="558"/>
    </location>
</feature>
<dbReference type="Gene3D" id="3.40.50.12780">
    <property type="entry name" value="N-terminal domain of ligase-like"/>
    <property type="match status" value="1"/>
</dbReference>
<feature type="transmembrane region" description="Helical" evidence="4">
    <location>
        <begin position="305"/>
        <end position="323"/>
    </location>
</feature>
<evidence type="ECO:0000256" key="2">
    <source>
        <dbReference type="ARBA" id="ARBA00022989"/>
    </source>
</evidence>
<keyword evidence="1 4" id="KW-0812">Transmembrane</keyword>